<evidence type="ECO:0000259" key="2">
    <source>
        <dbReference type="Pfam" id="PF13579"/>
    </source>
</evidence>
<organism evidence="3 4">
    <name type="scientific">Reichenbachiella faecimaris</name>
    <dbReference type="NCBI Taxonomy" id="692418"/>
    <lineage>
        <taxon>Bacteria</taxon>
        <taxon>Pseudomonadati</taxon>
        <taxon>Bacteroidota</taxon>
        <taxon>Cytophagia</taxon>
        <taxon>Cytophagales</taxon>
        <taxon>Reichenbachiellaceae</taxon>
        <taxon>Reichenbachiella</taxon>
    </lineage>
</organism>
<dbReference type="Pfam" id="PF00534">
    <property type="entry name" value="Glycos_transf_1"/>
    <property type="match status" value="1"/>
</dbReference>
<dbReference type="PANTHER" id="PTHR12526">
    <property type="entry name" value="GLYCOSYLTRANSFERASE"/>
    <property type="match status" value="1"/>
</dbReference>
<name>A0A1W2GF84_REIFA</name>
<feature type="domain" description="Glycosyl transferase family 1" evidence="1">
    <location>
        <begin position="207"/>
        <end position="366"/>
    </location>
</feature>
<dbReference type="STRING" id="692418.SAMN04488029_2368"/>
<dbReference type="Proteomes" id="UP000192472">
    <property type="component" value="Unassembled WGS sequence"/>
</dbReference>
<sequence length="390" mass="44621">MKILYIHQYFKTPTDGGSLRSFYLAKELVKKGHHVIMLTTHNQPSKARGYVEGIEVIYLPVEYNNLMGFSQRAKAFLKYMILAAIESTKYRGIDLCYVMTTPLSTGIVAWFNKLFLGRPYIFEVGDLWPKVPIEMGLLRGKWKQKLLIWLEGIFYRNARGLVGLSEPITRHLQQIAPKVPVETVFNISDCEWFVPAKKEIIWIEKYKVQKQFVITYTGTFGLANCLSQVIDLAKEVRDLPIKFILVGEGAEKEKISALVQQNDSKNIQVYDSMTKSQLLEVVNITDAMLVSFAPYDSLHTGSPNKFFDALAAGKLVITNFGGWIGDLISDEQCGFYAEKPSSFRKQIQEFLNSPELLQVYQSNARRLAEERFDLSMQAKKQQEFMTQLFS</sequence>
<dbReference type="CDD" id="cd03794">
    <property type="entry name" value="GT4_WbuB-like"/>
    <property type="match status" value="1"/>
</dbReference>
<reference evidence="3 4" key="1">
    <citation type="submission" date="2017-04" db="EMBL/GenBank/DDBJ databases">
        <authorList>
            <person name="Afonso C.L."/>
            <person name="Miller P.J."/>
            <person name="Scott M.A."/>
            <person name="Spackman E."/>
            <person name="Goraichik I."/>
            <person name="Dimitrov K.M."/>
            <person name="Suarez D.L."/>
            <person name="Swayne D.E."/>
        </authorList>
    </citation>
    <scope>NUCLEOTIDE SEQUENCE [LARGE SCALE GENOMIC DNA]</scope>
    <source>
        <strain evidence="3 4">DSM 26133</strain>
    </source>
</reference>
<dbReference type="AlphaFoldDB" id="A0A1W2GF84"/>
<keyword evidence="3" id="KW-0808">Transferase</keyword>
<gene>
    <name evidence="3" type="ORF">SAMN04488029_2368</name>
</gene>
<dbReference type="PANTHER" id="PTHR12526:SF638">
    <property type="entry name" value="SPORE COAT PROTEIN SA"/>
    <property type="match status" value="1"/>
</dbReference>
<dbReference type="SUPFAM" id="SSF53756">
    <property type="entry name" value="UDP-Glycosyltransferase/glycogen phosphorylase"/>
    <property type="match status" value="1"/>
</dbReference>
<evidence type="ECO:0000313" key="4">
    <source>
        <dbReference type="Proteomes" id="UP000192472"/>
    </source>
</evidence>
<dbReference type="GO" id="GO:0016757">
    <property type="term" value="F:glycosyltransferase activity"/>
    <property type="evidence" value="ECO:0007669"/>
    <property type="project" value="InterPro"/>
</dbReference>
<dbReference type="InterPro" id="IPR001296">
    <property type="entry name" value="Glyco_trans_1"/>
</dbReference>
<proteinExistence type="predicted"/>
<dbReference type="OrthoDB" id="9811902at2"/>
<evidence type="ECO:0000313" key="3">
    <source>
        <dbReference type="EMBL" id="SMD35152.1"/>
    </source>
</evidence>
<dbReference type="InterPro" id="IPR028098">
    <property type="entry name" value="Glyco_trans_4-like_N"/>
</dbReference>
<dbReference type="EMBL" id="FWYF01000002">
    <property type="protein sequence ID" value="SMD35152.1"/>
    <property type="molecule type" value="Genomic_DNA"/>
</dbReference>
<keyword evidence="4" id="KW-1185">Reference proteome</keyword>
<feature type="domain" description="Glycosyltransferase subfamily 4-like N-terminal" evidence="2">
    <location>
        <begin position="23"/>
        <end position="183"/>
    </location>
</feature>
<dbReference type="Gene3D" id="3.40.50.2000">
    <property type="entry name" value="Glycogen Phosphorylase B"/>
    <property type="match status" value="2"/>
</dbReference>
<dbReference type="RefSeq" id="WP_084373017.1">
    <property type="nucleotide sequence ID" value="NZ_FWYF01000002.1"/>
</dbReference>
<evidence type="ECO:0000259" key="1">
    <source>
        <dbReference type="Pfam" id="PF00534"/>
    </source>
</evidence>
<dbReference type="Pfam" id="PF13579">
    <property type="entry name" value="Glyco_trans_4_4"/>
    <property type="match status" value="1"/>
</dbReference>
<protein>
    <submittedName>
        <fullName evidence="3">Glycosyltransferase involved in cell wall bisynthesis</fullName>
    </submittedName>
</protein>
<accession>A0A1W2GF84</accession>